<name>A0A3G2R8T9_9FIRM</name>
<dbReference type="InterPro" id="IPR036526">
    <property type="entry name" value="C-N_Hydrolase_sf"/>
</dbReference>
<dbReference type="KEGG" id="bacg:D2962_15440"/>
<gene>
    <name evidence="3" type="ORF">D2962_15440</name>
</gene>
<dbReference type="PANTHER" id="PTHR43674:SF16">
    <property type="entry name" value="CARBON-NITROGEN FAMILY, PUTATIVE (AFU_ORTHOLOGUE AFUA_5G02350)-RELATED"/>
    <property type="match status" value="1"/>
</dbReference>
<evidence type="ECO:0000313" key="3">
    <source>
        <dbReference type="EMBL" id="AYO31809.1"/>
    </source>
</evidence>
<keyword evidence="4" id="KW-1185">Reference proteome</keyword>
<dbReference type="Gene3D" id="3.60.110.10">
    <property type="entry name" value="Carbon-nitrogen hydrolase"/>
    <property type="match status" value="1"/>
</dbReference>
<reference evidence="3 4" key="1">
    <citation type="submission" date="2018-10" db="EMBL/GenBank/DDBJ databases">
        <authorList>
            <person name="Zhang X."/>
        </authorList>
    </citation>
    <scope>NUCLEOTIDE SEQUENCE [LARGE SCALE GENOMIC DNA]</scope>
    <source>
        <strain evidence="3 4">SK-G1</strain>
    </source>
</reference>
<evidence type="ECO:0000313" key="4">
    <source>
        <dbReference type="Proteomes" id="UP000280960"/>
    </source>
</evidence>
<dbReference type="InterPro" id="IPR003010">
    <property type="entry name" value="C-N_Hydrolase"/>
</dbReference>
<dbReference type="SUPFAM" id="SSF56317">
    <property type="entry name" value="Carbon-nitrogen hydrolase"/>
    <property type="match status" value="1"/>
</dbReference>
<protein>
    <submittedName>
        <fullName evidence="3">Carbon-nitrogen hydrolase family protein</fullName>
    </submittedName>
</protein>
<dbReference type="Pfam" id="PF00795">
    <property type="entry name" value="CN_hydrolase"/>
    <property type="match status" value="1"/>
</dbReference>
<evidence type="ECO:0000259" key="2">
    <source>
        <dbReference type="PROSITE" id="PS50263"/>
    </source>
</evidence>
<sequence length="297" mass="33244">MQEFKVCGIQIASKPNDIKYNLEKIRYWAKKAHEEFHPELMVFPETVTTGFSPNMPLEDFYNLVEPVPGPSTEVVGKLSKELGAYIVFPTYEKGSREKVIYNSAVLIGPREGIIGKYRKTHLFPTERLEGGGWSTAGSEAPVFDLGFARIGIMICYDGDFPELSREMALLGAEVMVRPSALLRSFDIWALTNSARAYDNHVYVVGVNAVGPDAAGNYYFGHSMVVSPIAQKLAQARGTEEIMMSTLSPDPIKYVSFGTNTPMIFDHIEDRNIGVYKNILKEGKCPFEPARRIPYQRN</sequence>
<proteinExistence type="predicted"/>
<dbReference type="PANTHER" id="PTHR43674">
    <property type="entry name" value="NITRILASE C965.09-RELATED"/>
    <property type="match status" value="1"/>
</dbReference>
<keyword evidence="1 3" id="KW-0378">Hydrolase</keyword>
<dbReference type="RefSeq" id="WP_122015500.1">
    <property type="nucleotide sequence ID" value="NZ_CP033169.1"/>
</dbReference>
<feature type="domain" description="CN hydrolase" evidence="2">
    <location>
        <begin position="4"/>
        <end position="248"/>
    </location>
</feature>
<dbReference type="PROSITE" id="PS50263">
    <property type="entry name" value="CN_HYDROLASE"/>
    <property type="match status" value="1"/>
</dbReference>
<dbReference type="InterPro" id="IPR050345">
    <property type="entry name" value="Aliph_Amidase/BUP"/>
</dbReference>
<evidence type="ECO:0000256" key="1">
    <source>
        <dbReference type="ARBA" id="ARBA00022801"/>
    </source>
</evidence>
<organism evidence="3 4">
    <name type="scientific">Biomaibacter acetigenes</name>
    <dbReference type="NCBI Taxonomy" id="2316383"/>
    <lineage>
        <taxon>Bacteria</taxon>
        <taxon>Bacillati</taxon>
        <taxon>Bacillota</taxon>
        <taxon>Clostridia</taxon>
        <taxon>Thermosediminibacterales</taxon>
        <taxon>Tepidanaerobacteraceae</taxon>
        <taxon>Biomaibacter</taxon>
    </lineage>
</organism>
<dbReference type="EMBL" id="CP033169">
    <property type="protein sequence ID" value="AYO31809.1"/>
    <property type="molecule type" value="Genomic_DNA"/>
</dbReference>
<dbReference type="AlphaFoldDB" id="A0A3G2R8T9"/>
<accession>A0A3G2R8T9</accession>
<dbReference type="GO" id="GO:0016811">
    <property type="term" value="F:hydrolase activity, acting on carbon-nitrogen (but not peptide) bonds, in linear amides"/>
    <property type="evidence" value="ECO:0007669"/>
    <property type="project" value="TreeGrafter"/>
</dbReference>
<dbReference type="Proteomes" id="UP000280960">
    <property type="component" value="Chromosome"/>
</dbReference>
<dbReference type="CDD" id="cd07197">
    <property type="entry name" value="nitrilase"/>
    <property type="match status" value="1"/>
</dbReference>